<comment type="caution">
    <text evidence="8">The sequence shown here is derived from an EMBL/GenBank/DDBJ whole genome shotgun (WGS) entry which is preliminary data.</text>
</comment>
<comment type="similarity">
    <text evidence="1">Belongs to the FemABX family.</text>
</comment>
<protein>
    <recommendedName>
        <fullName evidence="7">BioF2-like acetyltransferase domain-containing protein</fullName>
    </recommendedName>
</protein>
<dbReference type="PANTHER" id="PTHR36174">
    <property type="entry name" value="LIPID II:GLYCINE GLYCYLTRANSFERASE"/>
    <property type="match status" value="1"/>
</dbReference>
<dbReference type="Pfam" id="PF13480">
    <property type="entry name" value="Acetyltransf_6"/>
    <property type="match status" value="1"/>
</dbReference>
<keyword evidence="5" id="KW-0012">Acyltransferase</keyword>
<dbReference type="InterPro" id="IPR003447">
    <property type="entry name" value="FEMABX"/>
</dbReference>
<dbReference type="SUPFAM" id="SSF55729">
    <property type="entry name" value="Acyl-CoA N-acyltransferases (Nat)"/>
    <property type="match status" value="2"/>
</dbReference>
<dbReference type="InterPro" id="IPR016181">
    <property type="entry name" value="Acyl_CoA_acyltransferase"/>
</dbReference>
<keyword evidence="2" id="KW-0808">Transferase</keyword>
<accession>A0ABP9N6M5</accession>
<keyword evidence="3" id="KW-0133">Cell shape</keyword>
<evidence type="ECO:0000256" key="2">
    <source>
        <dbReference type="ARBA" id="ARBA00022679"/>
    </source>
</evidence>
<name>A0ABP9N6M5_9PSEU</name>
<evidence type="ECO:0000256" key="6">
    <source>
        <dbReference type="ARBA" id="ARBA00023316"/>
    </source>
</evidence>
<evidence type="ECO:0000256" key="5">
    <source>
        <dbReference type="ARBA" id="ARBA00023315"/>
    </source>
</evidence>
<keyword evidence="6" id="KW-0961">Cell wall biogenesis/degradation</keyword>
<evidence type="ECO:0000313" key="8">
    <source>
        <dbReference type="EMBL" id="GAA5110426.1"/>
    </source>
</evidence>
<evidence type="ECO:0000256" key="1">
    <source>
        <dbReference type="ARBA" id="ARBA00009943"/>
    </source>
</evidence>
<evidence type="ECO:0000313" key="9">
    <source>
        <dbReference type="Proteomes" id="UP001500804"/>
    </source>
</evidence>
<keyword evidence="9" id="KW-1185">Reference proteome</keyword>
<evidence type="ECO:0000259" key="7">
    <source>
        <dbReference type="Pfam" id="PF13480"/>
    </source>
</evidence>
<keyword evidence="4" id="KW-0573">Peptidoglycan synthesis</keyword>
<reference evidence="9" key="1">
    <citation type="journal article" date="2019" name="Int. J. Syst. Evol. Microbiol.">
        <title>The Global Catalogue of Microorganisms (GCM) 10K type strain sequencing project: providing services to taxonomists for standard genome sequencing and annotation.</title>
        <authorList>
            <consortium name="The Broad Institute Genomics Platform"/>
            <consortium name="The Broad Institute Genome Sequencing Center for Infectious Disease"/>
            <person name="Wu L."/>
            <person name="Ma J."/>
        </authorList>
    </citation>
    <scope>NUCLEOTIDE SEQUENCE [LARGE SCALE GENOMIC DNA]</scope>
    <source>
        <strain evidence="9">JCM 18302</strain>
    </source>
</reference>
<proteinExistence type="inferred from homology"/>
<dbReference type="EMBL" id="BAABJO010000001">
    <property type="protein sequence ID" value="GAA5110426.1"/>
    <property type="molecule type" value="Genomic_DNA"/>
</dbReference>
<dbReference type="PANTHER" id="PTHR36174:SF1">
    <property type="entry name" value="LIPID II:GLYCINE GLYCYLTRANSFERASE"/>
    <property type="match status" value="1"/>
</dbReference>
<dbReference type="InterPro" id="IPR038740">
    <property type="entry name" value="BioF2-like_GNAT_dom"/>
</dbReference>
<gene>
    <name evidence="8" type="ORF">GCM10023320_02160</name>
</gene>
<feature type="domain" description="BioF2-like acetyltransferase" evidence="7">
    <location>
        <begin position="181"/>
        <end position="313"/>
    </location>
</feature>
<dbReference type="PROSITE" id="PS51191">
    <property type="entry name" value="FEMABX"/>
    <property type="match status" value="1"/>
</dbReference>
<dbReference type="Proteomes" id="UP001500804">
    <property type="component" value="Unassembled WGS sequence"/>
</dbReference>
<dbReference type="Gene3D" id="3.40.630.30">
    <property type="match status" value="2"/>
</dbReference>
<sequence>MVRISFGSRRLHEPHHLLGPLSVQVEPCPEPWELAEWDQLVRTAPGTDVTQLSAWARVRAHVGYSPLYIFVRQEEGRLLAGGLLLHRKVLECGNIGYSIGYLPYGPVCPSGHHSTLALQLLTRVLSELAARRFHALFIQPPEDGELLRGSLLSSGFRPSYAQLAPIGSLRVDVQVEEDELRARARRRVRPAAKLWDKYRVTVREGGLRDIPVLARLLGCSAEIHGFRPFELDYLRTLYRELRPSGQVVLLIGEVDGVPLAADLLTVNAEMLRGRFVGFDRSGGAARTAVPAAVTWAGIQWARRHGLRWYDMGGLPEQVLSDMLDRGLKYNSDWPSTALAKLGWGALPFRYPAAVELVRPGVLRLAYEFSRDNPATKYLVHRAEMRLRG</sequence>
<evidence type="ECO:0000256" key="3">
    <source>
        <dbReference type="ARBA" id="ARBA00022960"/>
    </source>
</evidence>
<organism evidence="8 9">
    <name type="scientific">Pseudonocardia adelaidensis</name>
    <dbReference type="NCBI Taxonomy" id="648754"/>
    <lineage>
        <taxon>Bacteria</taxon>
        <taxon>Bacillati</taxon>
        <taxon>Actinomycetota</taxon>
        <taxon>Actinomycetes</taxon>
        <taxon>Pseudonocardiales</taxon>
        <taxon>Pseudonocardiaceae</taxon>
        <taxon>Pseudonocardia</taxon>
    </lineage>
</organism>
<dbReference type="InterPro" id="IPR050644">
    <property type="entry name" value="PG_Glycine_Bridge_Synth"/>
</dbReference>
<evidence type="ECO:0000256" key="4">
    <source>
        <dbReference type="ARBA" id="ARBA00022984"/>
    </source>
</evidence>